<dbReference type="InterPro" id="IPR001206">
    <property type="entry name" value="Diacylglycerol_kinase_cat_dom"/>
</dbReference>
<dbReference type="InterPro" id="IPR000756">
    <property type="entry name" value="Diacylglycerol_kin_accessory"/>
</dbReference>
<feature type="transmembrane region" description="Helical" evidence="3">
    <location>
        <begin position="12"/>
        <end position="29"/>
    </location>
</feature>
<gene>
    <name evidence="5" type="ORF">SAMN05414137_113141</name>
</gene>
<dbReference type="EMBL" id="FOAZ01000013">
    <property type="protein sequence ID" value="SEL81242.1"/>
    <property type="molecule type" value="Genomic_DNA"/>
</dbReference>
<dbReference type="EC" id="2.7.1.107" evidence="2"/>
<dbReference type="AlphaFoldDB" id="A0A1H7T8M4"/>
<dbReference type="RefSeq" id="WP_042444230.1">
    <property type="nucleotide sequence ID" value="NZ_BBPN01000006.1"/>
</dbReference>
<protein>
    <recommendedName>
        <fullName evidence="2">diacylglycerol kinase (ATP)</fullName>
        <ecNumber evidence="2">2.7.1.107</ecNumber>
    </recommendedName>
</protein>
<evidence type="ECO:0000313" key="6">
    <source>
        <dbReference type="Proteomes" id="UP000183015"/>
    </source>
</evidence>
<keyword evidence="5" id="KW-0418">Kinase</keyword>
<feature type="transmembrane region" description="Helical" evidence="3">
    <location>
        <begin position="87"/>
        <end position="108"/>
    </location>
</feature>
<dbReference type="GO" id="GO:0004143">
    <property type="term" value="F:ATP-dependent diacylglycerol kinase activity"/>
    <property type="evidence" value="ECO:0007669"/>
    <property type="project" value="UniProtKB-EC"/>
</dbReference>
<keyword evidence="3" id="KW-1133">Transmembrane helix</keyword>
<reference evidence="6" key="1">
    <citation type="submission" date="2016-10" db="EMBL/GenBank/DDBJ databases">
        <authorList>
            <person name="Varghese N."/>
        </authorList>
    </citation>
    <scope>NUCLEOTIDE SEQUENCE [LARGE SCALE GENOMIC DNA]</scope>
    <source>
        <strain evidence="6">DSM 45096 / BCRC 16803 / CGMCC 4.1857 / CIP 109030 / JCM 12277 / KCTC 19219 / NBRC 100920 / 33214</strain>
    </source>
</reference>
<keyword evidence="3" id="KW-0812">Transmembrane</keyword>
<feature type="transmembrane region" description="Helical" evidence="3">
    <location>
        <begin position="61"/>
        <end position="81"/>
    </location>
</feature>
<proteinExistence type="inferred from homology"/>
<dbReference type="Proteomes" id="UP000183015">
    <property type="component" value="Unassembled WGS sequence"/>
</dbReference>
<comment type="similarity">
    <text evidence="1">Belongs to the eukaryotic diacylglycerol kinase family.</text>
</comment>
<dbReference type="eggNOG" id="COG1597">
    <property type="taxonomic scope" value="Bacteria"/>
</dbReference>
<sequence>MVSTGSRARLLAWLALISGLAAVVVLVAASGPGGLLVLLLGLAGVVVAAVGLWLAVAHRGVVRWIGVLLVVGALVLVLVSYTVRHVWAEAVAAVALALVAVLCARAALRTVRPSSGTHAVRGARPRHPVLIMNPRSGGGKVGRFDLIGKAEALGARVELLDAARGQVDVTELARRAVAEGADLLGVAGGDGTQALVAAVAAEHGLPFLVLPAGTRNHFAMDLGLDRADPSLALGALTDGEELLVDLGTVSGRPFVNTVSFGVYAQIVQSPEYRDAKTGTALEALPDLLLGYSGEQLRAVVDGVPLSAPQALLVSNNAYAGAQPLGAARRPRLDGGVLGVVGVRVENAAQAAEVAVLGRRAAGLTVTTAREVSVDAEAPTIPVGVDGEALSLRTPVVCAVHPGALRVLVPRRRPGVPATGGPLDLRLLLAVALGSASPPAKGPAAEV</sequence>
<evidence type="ECO:0000256" key="3">
    <source>
        <dbReference type="SAM" id="Phobius"/>
    </source>
</evidence>
<dbReference type="SMART" id="SM00045">
    <property type="entry name" value="DAGKa"/>
    <property type="match status" value="1"/>
</dbReference>
<organism evidence="5 6">
    <name type="scientific">Streptacidiphilus jiangxiensis</name>
    <dbReference type="NCBI Taxonomy" id="235985"/>
    <lineage>
        <taxon>Bacteria</taxon>
        <taxon>Bacillati</taxon>
        <taxon>Actinomycetota</taxon>
        <taxon>Actinomycetes</taxon>
        <taxon>Kitasatosporales</taxon>
        <taxon>Streptomycetaceae</taxon>
        <taxon>Streptacidiphilus</taxon>
    </lineage>
</organism>
<dbReference type="InterPro" id="IPR016064">
    <property type="entry name" value="NAD/diacylglycerol_kinase_sf"/>
</dbReference>
<keyword evidence="3" id="KW-0472">Membrane</keyword>
<feature type="domain" description="DAGKc" evidence="4">
    <location>
        <begin position="123"/>
        <end position="253"/>
    </location>
</feature>
<keyword evidence="6" id="KW-1185">Reference proteome</keyword>
<dbReference type="SUPFAM" id="SSF111331">
    <property type="entry name" value="NAD kinase/diacylglycerol kinase-like"/>
    <property type="match status" value="1"/>
</dbReference>
<dbReference type="InterPro" id="IPR017438">
    <property type="entry name" value="ATP-NAD_kinase_N"/>
</dbReference>
<evidence type="ECO:0000256" key="2">
    <source>
        <dbReference type="ARBA" id="ARBA00012133"/>
    </source>
</evidence>
<evidence type="ECO:0000259" key="4">
    <source>
        <dbReference type="PROSITE" id="PS50146"/>
    </source>
</evidence>
<dbReference type="OrthoDB" id="3208200at2"/>
<dbReference type="Pfam" id="PF00781">
    <property type="entry name" value="DAGK_cat"/>
    <property type="match status" value="1"/>
</dbReference>
<dbReference type="PROSITE" id="PS50146">
    <property type="entry name" value="DAGK"/>
    <property type="match status" value="1"/>
</dbReference>
<dbReference type="Gene3D" id="2.60.200.40">
    <property type="match status" value="1"/>
</dbReference>
<keyword evidence="5" id="KW-0808">Transferase</keyword>
<feature type="transmembrane region" description="Helical" evidence="3">
    <location>
        <begin position="35"/>
        <end position="54"/>
    </location>
</feature>
<dbReference type="SMART" id="SM00046">
    <property type="entry name" value="DAGKc"/>
    <property type="match status" value="1"/>
</dbReference>
<name>A0A1H7T8M4_STRJI</name>
<dbReference type="Gene3D" id="3.40.50.10330">
    <property type="entry name" value="Probable inorganic polyphosphate/atp-NAD kinase, domain 1"/>
    <property type="match status" value="1"/>
</dbReference>
<dbReference type="STRING" id="235985.SAMN05414137_113141"/>
<dbReference type="GO" id="GO:0007200">
    <property type="term" value="P:phospholipase C-activating G protein-coupled receptor signaling pathway"/>
    <property type="evidence" value="ECO:0007669"/>
    <property type="project" value="InterPro"/>
</dbReference>
<evidence type="ECO:0000313" key="5">
    <source>
        <dbReference type="EMBL" id="SEL81242.1"/>
    </source>
</evidence>
<accession>A0A1H7T8M4</accession>
<evidence type="ECO:0000256" key="1">
    <source>
        <dbReference type="ARBA" id="ARBA00009280"/>
    </source>
</evidence>